<accession>A0A1G8E7N3</accession>
<feature type="compositionally biased region" description="Basic and acidic residues" evidence="1">
    <location>
        <begin position="34"/>
        <end position="61"/>
    </location>
</feature>
<dbReference type="InterPro" id="IPR016599">
    <property type="entry name" value="UCP012569"/>
</dbReference>
<evidence type="ECO:0000259" key="3">
    <source>
        <dbReference type="Pfam" id="PF22746"/>
    </source>
</evidence>
<gene>
    <name evidence="4" type="ORF">SAMN05216352_102104</name>
</gene>
<dbReference type="EMBL" id="FNDU01000002">
    <property type="protein sequence ID" value="SDH65903.1"/>
    <property type="molecule type" value="Genomic_DNA"/>
</dbReference>
<evidence type="ECO:0000256" key="1">
    <source>
        <dbReference type="SAM" id="MobiDB-lite"/>
    </source>
</evidence>
<dbReference type="InterPro" id="IPR025164">
    <property type="entry name" value="Toastrack_DUF4097"/>
</dbReference>
<dbReference type="Pfam" id="PF22746">
    <property type="entry name" value="SHOCT-like_DUF2089-C"/>
    <property type="match status" value="1"/>
</dbReference>
<protein>
    <submittedName>
        <fullName evidence="4">DUF4097 and DUF4098 domain-containing protein YvlB</fullName>
    </submittedName>
</protein>
<dbReference type="InterPro" id="IPR053959">
    <property type="entry name" value="YvlB/LiaX_N"/>
</dbReference>
<evidence type="ECO:0000259" key="2">
    <source>
        <dbReference type="Pfam" id="PF13349"/>
    </source>
</evidence>
<evidence type="ECO:0000313" key="4">
    <source>
        <dbReference type="EMBL" id="SDH65903.1"/>
    </source>
</evidence>
<dbReference type="RefSeq" id="WP_170031875.1">
    <property type="nucleotide sequence ID" value="NZ_FNDU01000002.1"/>
</dbReference>
<feature type="domain" description="YvlB/LiaX N-terminal" evidence="3">
    <location>
        <begin position="3"/>
        <end position="31"/>
    </location>
</feature>
<evidence type="ECO:0000313" key="5">
    <source>
        <dbReference type="Proteomes" id="UP000199017"/>
    </source>
</evidence>
<dbReference type="AlphaFoldDB" id="A0A1G8E7N3"/>
<dbReference type="Pfam" id="PF13349">
    <property type="entry name" value="DUF4097"/>
    <property type="match status" value="1"/>
</dbReference>
<dbReference type="PIRSF" id="PIRSF012569">
    <property type="entry name" value="UCP012569"/>
    <property type="match status" value="1"/>
</dbReference>
<dbReference type="STRING" id="930129.SAMN05216352_102104"/>
<feature type="domain" description="DUF4097" evidence="2">
    <location>
        <begin position="142"/>
        <end position="366"/>
    </location>
</feature>
<feature type="compositionally biased region" description="Polar residues" evidence="1">
    <location>
        <begin position="66"/>
        <end position="77"/>
    </location>
</feature>
<dbReference type="Gene3D" id="2.160.20.120">
    <property type="match status" value="1"/>
</dbReference>
<reference evidence="4 5" key="1">
    <citation type="submission" date="2016-10" db="EMBL/GenBank/DDBJ databases">
        <authorList>
            <person name="de Groot N.N."/>
        </authorList>
    </citation>
    <scope>NUCLEOTIDE SEQUENCE [LARGE SCALE GENOMIC DNA]</scope>
    <source>
        <strain evidence="5">P4B,CCM 7963,CECT 7998,DSM 25260,IBRC-M 10614,KCTC 13821</strain>
    </source>
</reference>
<organism evidence="4 5">
    <name type="scientific">Alteribacillus bidgolensis</name>
    <dbReference type="NCBI Taxonomy" id="930129"/>
    <lineage>
        <taxon>Bacteria</taxon>
        <taxon>Bacillati</taxon>
        <taxon>Bacillota</taxon>
        <taxon>Bacilli</taxon>
        <taxon>Bacillales</taxon>
        <taxon>Bacillaceae</taxon>
        <taxon>Alteribacillus</taxon>
    </lineage>
</organism>
<proteinExistence type="predicted"/>
<dbReference type="Proteomes" id="UP000199017">
    <property type="component" value="Unassembled WGS sequence"/>
</dbReference>
<sequence length="397" mass="44956">MEEERKLILKMVEEEKISPEDGAKLLKALNQDNSSEKSEQGDKKALEKQRKSPFEAEEKNRAVSGPETSNSLSTNVNWDEGNKRFDEWEREKKKKSDATTSFTDFIDSAIQKIKELDLDFNFGTYQNVHHIFQHKNMEQTVLDISLENGSIELKPWNESDVKINCEVKVYKGNNQEEARREFLKETVFEVEGNQLNFYTKTKSMKVNAVMYLPRKTYERVQLYTFNGHLKGELIKADSFSGKAVNGSLTIDHPDHMRFSGETVNGPIKLNGGKLDIADIKTMNGTIELDTDILDLEAESVNGTIDSKLSISQDARASLSATTGSIFITIPEHIRTDGQLRTNVGNYNYSLSDMEITEEKKDFIQKSLQFTSNHAASPRLRLDASTKTGSISIKPKHV</sequence>
<name>A0A1G8E7N3_9BACI</name>
<keyword evidence="5" id="KW-1185">Reference proteome</keyword>
<feature type="region of interest" description="Disordered" evidence="1">
    <location>
        <begin position="19"/>
        <end position="78"/>
    </location>
</feature>